<feature type="region of interest" description="Disordered" evidence="1">
    <location>
        <begin position="1"/>
        <end position="36"/>
    </location>
</feature>
<name>A0A2T7PPP2_POMCA</name>
<sequence length="924" mass="101232">MPRDRHADGKKQQRTQRERHQRPPHKKNNGKKIRKTEVNRTKMCALLCVGSYSPTGKKISSTHTRLFSDVAASANYRNFLEDELLAFWISLMESSTTRETAFVGEDQAATETNLRLGQYPSVSKSTHPLCNGRLPDLRVSEQSSNSPKIKQRRPEEAVDVRHGQNEKNITILVKPEIEAGDGQAPVIIGEAEDHIGERYTGVSSLLSMDKENTNGEKETQQKTVDRYCQRAVPCQNENSGAVDSYPSNETFGNETANGCENSDGHVIHLVDDGNGVATFRVSSPAAGAQDTAVTVIEDGHIIVYEQGAAIEALDNDAGGYPGVAVGKVESDEPGESAFASRNASKTHLSIRCYPPTTGSCSRQDERASGRGSVPMSEIPQPGGYSGGRGGRHCITFPEKEEMGRTTYGESNLVRPLLHDCPRPAIPLTSTNCSNSNSSDGNREGHRHSATSAFNPDAPSQNQQAEPLVKTWTYSSDRDVPLTQHHYVGESAGCAYPATSGASSAVSMATSHPVYEDYMSNTPAITNAHPNYTDLSGAYPGYGSPYSSWPAACHTSAGHPENYHSYPMEAALPEAEHKIAMGYPHVHAHSIPASYPAHYPSTYLPAPSTTYLGYAGDRTWHSGKNIAGEALDVPAGRHTGSVARDAAIYHHQHYQQQQQQLQPGIPKHISVPAPMGRGWDSSCPSPGWDTTTQRNARYTASGRGRGVRVDAAAQGKHSYNGGNYNTRSAPATTSNNFVGRTRKRTASLPDGTADDKTTYQAGSAGIFPTKDPQARKRQRDAPYSVTSNVHTLKPGHIIAWYIDYLIHENEDRTQISRAFTLPVNLFHTDDFYFLESLRKKVRFPSPKFLAWMQRQLPSLNAHAIDFREGRPAAGSASGWNADWSWQSKSKRDIIHDVFFFFQHRKAANPERETVLTQRPKGPLVA</sequence>
<dbReference type="OrthoDB" id="6071018at2759"/>
<accession>A0A2T7PPP2</accession>
<feature type="region of interest" description="Disordered" evidence="1">
    <location>
        <begin position="130"/>
        <end position="161"/>
    </location>
</feature>
<feature type="compositionally biased region" description="Basic residues" evidence="1">
    <location>
        <begin position="19"/>
        <end position="34"/>
    </location>
</feature>
<dbReference type="Proteomes" id="UP000245119">
    <property type="component" value="Linkage Group LG2"/>
</dbReference>
<gene>
    <name evidence="2" type="ORF">C0Q70_02353</name>
</gene>
<feature type="compositionally biased region" description="Low complexity" evidence="1">
    <location>
        <begin position="428"/>
        <end position="438"/>
    </location>
</feature>
<feature type="region of interest" description="Disordered" evidence="1">
    <location>
        <begin position="426"/>
        <end position="464"/>
    </location>
</feature>
<feature type="compositionally biased region" description="Polar residues" evidence="1">
    <location>
        <begin position="449"/>
        <end position="464"/>
    </location>
</feature>
<reference evidence="2 3" key="1">
    <citation type="submission" date="2018-04" db="EMBL/GenBank/DDBJ databases">
        <title>The genome of golden apple snail Pomacea canaliculata provides insight into stress tolerance and invasive adaptation.</title>
        <authorList>
            <person name="Liu C."/>
            <person name="Liu B."/>
            <person name="Ren Y."/>
            <person name="Zhang Y."/>
            <person name="Wang H."/>
            <person name="Li S."/>
            <person name="Jiang F."/>
            <person name="Yin L."/>
            <person name="Zhang G."/>
            <person name="Qian W."/>
            <person name="Fan W."/>
        </authorList>
    </citation>
    <scope>NUCLEOTIDE SEQUENCE [LARGE SCALE GENOMIC DNA]</scope>
    <source>
        <strain evidence="2">SZHN2017</strain>
        <tissue evidence="2">Muscle</tissue>
    </source>
</reference>
<comment type="caution">
    <text evidence="2">The sequence shown here is derived from an EMBL/GenBank/DDBJ whole genome shotgun (WGS) entry which is preliminary data.</text>
</comment>
<evidence type="ECO:0000313" key="3">
    <source>
        <dbReference type="Proteomes" id="UP000245119"/>
    </source>
</evidence>
<dbReference type="AlphaFoldDB" id="A0A2T7PPP2"/>
<feature type="compositionally biased region" description="Basic and acidic residues" evidence="1">
    <location>
        <begin position="152"/>
        <end position="161"/>
    </location>
</feature>
<evidence type="ECO:0000256" key="1">
    <source>
        <dbReference type="SAM" id="MobiDB-lite"/>
    </source>
</evidence>
<organism evidence="2 3">
    <name type="scientific">Pomacea canaliculata</name>
    <name type="common">Golden apple snail</name>
    <dbReference type="NCBI Taxonomy" id="400727"/>
    <lineage>
        <taxon>Eukaryota</taxon>
        <taxon>Metazoa</taxon>
        <taxon>Spiralia</taxon>
        <taxon>Lophotrochozoa</taxon>
        <taxon>Mollusca</taxon>
        <taxon>Gastropoda</taxon>
        <taxon>Caenogastropoda</taxon>
        <taxon>Architaenioglossa</taxon>
        <taxon>Ampullarioidea</taxon>
        <taxon>Ampullariidae</taxon>
        <taxon>Pomacea</taxon>
    </lineage>
</organism>
<feature type="compositionally biased region" description="Basic and acidic residues" evidence="1">
    <location>
        <begin position="1"/>
        <end position="18"/>
    </location>
</feature>
<feature type="compositionally biased region" description="Polar residues" evidence="1">
    <location>
        <begin position="719"/>
        <end position="737"/>
    </location>
</feature>
<proteinExistence type="predicted"/>
<feature type="region of interest" description="Disordered" evidence="1">
    <location>
        <begin position="714"/>
        <end position="779"/>
    </location>
</feature>
<dbReference type="EMBL" id="PZQS01000002">
    <property type="protein sequence ID" value="PVD35391.1"/>
    <property type="molecule type" value="Genomic_DNA"/>
</dbReference>
<evidence type="ECO:0000313" key="2">
    <source>
        <dbReference type="EMBL" id="PVD35391.1"/>
    </source>
</evidence>
<keyword evidence="3" id="KW-1185">Reference proteome</keyword>
<protein>
    <submittedName>
        <fullName evidence="2">Uncharacterized protein</fullName>
    </submittedName>
</protein>
<feature type="region of interest" description="Disordered" evidence="1">
    <location>
        <begin position="355"/>
        <end position="394"/>
    </location>
</feature>